<organism evidence="5 6">
    <name type="scientific">Striga asiatica</name>
    <name type="common">Asiatic witchweed</name>
    <name type="synonym">Buchnera asiatica</name>
    <dbReference type="NCBI Taxonomy" id="4170"/>
    <lineage>
        <taxon>Eukaryota</taxon>
        <taxon>Viridiplantae</taxon>
        <taxon>Streptophyta</taxon>
        <taxon>Embryophyta</taxon>
        <taxon>Tracheophyta</taxon>
        <taxon>Spermatophyta</taxon>
        <taxon>Magnoliopsida</taxon>
        <taxon>eudicotyledons</taxon>
        <taxon>Gunneridae</taxon>
        <taxon>Pentapetalae</taxon>
        <taxon>asterids</taxon>
        <taxon>lamiids</taxon>
        <taxon>Lamiales</taxon>
        <taxon>Orobanchaceae</taxon>
        <taxon>Buchnereae</taxon>
        <taxon>Striga</taxon>
    </lineage>
</organism>
<proteinExistence type="predicted"/>
<dbReference type="InterPro" id="IPR025287">
    <property type="entry name" value="WAK_GUB"/>
</dbReference>
<dbReference type="AlphaFoldDB" id="A0A5A7P2D3"/>
<evidence type="ECO:0000256" key="2">
    <source>
        <dbReference type="ARBA" id="ARBA00022729"/>
    </source>
</evidence>
<sequence>MRSHKINPLLKSLSSCLIMIQLLETCIGKKTTPHCPPSSCGNIPNISHPFRLKKDHKHCGNTDYELACEDNTTFVHFDSQKYIVRSIDYPNRTIRLSDASIIENDSCSFPTYHLSPYNLINITSGRYSITRSGKSSFSRVMNFPRQYPYGFNESVIKNLITMTCPYRVNNSLLLEVASDCGHMDHMYMKSGHFNGSWFTDNCTIGLMGKTSKLPVLPNSENSVSLSEIHSSLLYGFELSWFNAPCGGTCADCFVDGKQATCRKEMCDVGLIGEIQCGDMPTWLTDALSCKNSSVLWPCNIFPFVGANCTFPIFFIPSLNSV</sequence>
<dbReference type="PANTHER" id="PTHR33138">
    <property type="entry name" value="OS01G0690200 PROTEIN"/>
    <property type="match status" value="1"/>
</dbReference>
<comment type="subcellular location">
    <subcellularLocation>
        <location evidence="1">Membrane</location>
        <topology evidence="1">Single-pass membrane protein</topology>
    </subcellularLocation>
</comment>
<dbReference type="GO" id="GO:0030247">
    <property type="term" value="F:polysaccharide binding"/>
    <property type="evidence" value="ECO:0007669"/>
    <property type="project" value="InterPro"/>
</dbReference>
<dbReference type="OrthoDB" id="1146903at2759"/>
<evidence type="ECO:0000256" key="3">
    <source>
        <dbReference type="SAM" id="SignalP"/>
    </source>
</evidence>
<feature type="chain" id="PRO_5023124657" evidence="3">
    <location>
        <begin position="29"/>
        <end position="321"/>
    </location>
</feature>
<accession>A0A5A7P2D3</accession>
<dbReference type="GO" id="GO:0016301">
    <property type="term" value="F:kinase activity"/>
    <property type="evidence" value="ECO:0007669"/>
    <property type="project" value="UniProtKB-KW"/>
</dbReference>
<dbReference type="PANTHER" id="PTHR33138:SF30">
    <property type="entry name" value="LEAF RUST 10 DISEASE-RESISTANCE LOCUS RECEPTOR-LIKE PROTEIN KINASE-LIKE 2.7"/>
    <property type="match status" value="1"/>
</dbReference>
<dbReference type="GO" id="GO:0016020">
    <property type="term" value="C:membrane"/>
    <property type="evidence" value="ECO:0007669"/>
    <property type="project" value="UniProtKB-SubCell"/>
</dbReference>
<protein>
    <submittedName>
        <fullName evidence="5">Kinase</fullName>
    </submittedName>
</protein>
<gene>
    <name evidence="5" type="ORF">STAS_02542</name>
</gene>
<keyword evidence="5" id="KW-0418">Kinase</keyword>
<evidence type="ECO:0000256" key="1">
    <source>
        <dbReference type="ARBA" id="ARBA00004167"/>
    </source>
</evidence>
<keyword evidence="6" id="KW-1185">Reference proteome</keyword>
<feature type="signal peptide" evidence="3">
    <location>
        <begin position="1"/>
        <end position="28"/>
    </location>
</feature>
<dbReference type="Pfam" id="PF13947">
    <property type="entry name" value="GUB_WAK_bind"/>
    <property type="match status" value="1"/>
</dbReference>
<reference evidence="6" key="1">
    <citation type="journal article" date="2019" name="Curr. Biol.">
        <title>Genome Sequence of Striga asiatica Provides Insight into the Evolution of Plant Parasitism.</title>
        <authorList>
            <person name="Yoshida S."/>
            <person name="Kim S."/>
            <person name="Wafula E.K."/>
            <person name="Tanskanen J."/>
            <person name="Kim Y.M."/>
            <person name="Honaas L."/>
            <person name="Yang Z."/>
            <person name="Spallek T."/>
            <person name="Conn C.E."/>
            <person name="Ichihashi Y."/>
            <person name="Cheong K."/>
            <person name="Cui S."/>
            <person name="Der J.P."/>
            <person name="Gundlach H."/>
            <person name="Jiao Y."/>
            <person name="Hori C."/>
            <person name="Ishida J.K."/>
            <person name="Kasahara H."/>
            <person name="Kiba T."/>
            <person name="Kim M.S."/>
            <person name="Koo N."/>
            <person name="Laohavisit A."/>
            <person name="Lee Y.H."/>
            <person name="Lumba S."/>
            <person name="McCourt P."/>
            <person name="Mortimer J.C."/>
            <person name="Mutuku J.M."/>
            <person name="Nomura T."/>
            <person name="Sasaki-Sekimoto Y."/>
            <person name="Seto Y."/>
            <person name="Wang Y."/>
            <person name="Wakatake T."/>
            <person name="Sakakibara H."/>
            <person name="Demura T."/>
            <person name="Yamaguchi S."/>
            <person name="Yoneyama K."/>
            <person name="Manabe R.I."/>
            <person name="Nelson D.C."/>
            <person name="Schulman A.H."/>
            <person name="Timko M.P."/>
            <person name="dePamphilis C.W."/>
            <person name="Choi D."/>
            <person name="Shirasu K."/>
        </authorList>
    </citation>
    <scope>NUCLEOTIDE SEQUENCE [LARGE SCALE GENOMIC DNA]</scope>
    <source>
        <strain evidence="6">cv. UVA1</strain>
    </source>
</reference>
<comment type="caution">
    <text evidence="5">The sequence shown here is derived from an EMBL/GenBank/DDBJ whole genome shotgun (WGS) entry which is preliminary data.</text>
</comment>
<dbReference type="EMBL" id="BKCP01001225">
    <property type="protein sequence ID" value="GER26870.1"/>
    <property type="molecule type" value="Genomic_DNA"/>
</dbReference>
<evidence type="ECO:0000313" key="6">
    <source>
        <dbReference type="Proteomes" id="UP000325081"/>
    </source>
</evidence>
<feature type="domain" description="Wall-associated receptor kinase galacturonan-binding" evidence="4">
    <location>
        <begin position="35"/>
        <end position="98"/>
    </location>
</feature>
<keyword evidence="2 3" id="KW-0732">Signal</keyword>
<dbReference type="Proteomes" id="UP000325081">
    <property type="component" value="Unassembled WGS sequence"/>
</dbReference>
<name>A0A5A7P2D3_STRAF</name>
<keyword evidence="5" id="KW-0808">Transferase</keyword>
<evidence type="ECO:0000313" key="5">
    <source>
        <dbReference type="EMBL" id="GER26870.1"/>
    </source>
</evidence>
<evidence type="ECO:0000259" key="4">
    <source>
        <dbReference type="Pfam" id="PF13947"/>
    </source>
</evidence>